<protein>
    <submittedName>
        <fullName evidence="2">RES domain-containing protein</fullName>
    </submittedName>
</protein>
<comment type="caution">
    <text evidence="2">The sequence shown here is derived from an EMBL/GenBank/DDBJ whole genome shotgun (WGS) entry which is preliminary data.</text>
</comment>
<evidence type="ECO:0000259" key="1">
    <source>
        <dbReference type="SMART" id="SM00953"/>
    </source>
</evidence>
<dbReference type="OrthoDB" id="648213at2"/>
<gene>
    <name evidence="2" type="ORF">DFR40_1826</name>
</gene>
<evidence type="ECO:0000313" key="3">
    <source>
        <dbReference type="Proteomes" id="UP000270626"/>
    </source>
</evidence>
<reference evidence="2 3" key="1">
    <citation type="submission" date="2018-10" db="EMBL/GenBank/DDBJ databases">
        <title>Genomic Encyclopedia of Type Strains, Phase IV (KMG-IV): sequencing the most valuable type-strain genomes for metagenomic binning, comparative biology and taxonomic classification.</title>
        <authorList>
            <person name="Goeker M."/>
        </authorList>
    </citation>
    <scope>NUCLEOTIDE SEQUENCE [LARGE SCALE GENOMIC DNA]</scope>
    <source>
        <strain evidence="2 3">DSM 23841</strain>
    </source>
</reference>
<feature type="domain" description="RES" evidence="1">
    <location>
        <begin position="212"/>
        <end position="369"/>
    </location>
</feature>
<dbReference type="Proteomes" id="UP000270626">
    <property type="component" value="Unassembled WGS sequence"/>
</dbReference>
<proteinExistence type="predicted"/>
<dbReference type="AlphaFoldDB" id="A0A495WC78"/>
<organism evidence="2 3">
    <name type="scientific">Azonexus fungiphilus</name>
    <dbReference type="NCBI Taxonomy" id="146940"/>
    <lineage>
        <taxon>Bacteria</taxon>
        <taxon>Pseudomonadati</taxon>
        <taxon>Pseudomonadota</taxon>
        <taxon>Betaproteobacteria</taxon>
        <taxon>Rhodocyclales</taxon>
        <taxon>Azonexaceae</taxon>
        <taxon>Azonexus</taxon>
    </lineage>
</organism>
<name>A0A495WC78_9RHOO</name>
<accession>A0A495WC78</accession>
<dbReference type="EMBL" id="RBXP01000014">
    <property type="protein sequence ID" value="RKT58797.1"/>
    <property type="molecule type" value="Genomic_DNA"/>
</dbReference>
<sequence length="421" mass="48098">MGHAVCWNCFDDSYLAAIAKRNGRQVACSVCGNKRRKGFTVEELGKELEPVIRENFQLGEFYRKFSSDEDDRGHEEQDGDDLNYVVQEVLGQYFEFEDEIVDAVIAAEDVWPPDGDVPFFDTNSNYVHVPIRAGNLHYQWRCLGEELKHRRRFFCEQANELFGWVFQGIDKVVSRHPLAKGASVVRELPVGEKIYRARVCDEHSLQRMFDSPFREVGPPPKEFASEGRMNPKGVVVLYTALERDTCLAEIRPSIGHRVVSIALETIRPLRILDFSWLAHALDRRNQSYFQPDHTRVLERGVFLKHLSYLISQPVVPGKEYEYLITQAMGEYLTHVHPEPFDGVMFDSVQQQAGRNIVLFPDNSLITAEVEELFGVNYVLDSVTLHSITGLSYSHDIEDIYVGDGGEVLVLNGLDDHDEDKL</sequence>
<dbReference type="RefSeq" id="WP_121458138.1">
    <property type="nucleotide sequence ID" value="NZ_RBXP01000014.1"/>
</dbReference>
<keyword evidence="3" id="KW-1185">Reference proteome</keyword>
<dbReference type="Pfam" id="PF08808">
    <property type="entry name" value="RES"/>
    <property type="match status" value="1"/>
</dbReference>
<evidence type="ECO:0000313" key="2">
    <source>
        <dbReference type="EMBL" id="RKT58797.1"/>
    </source>
</evidence>
<dbReference type="InterPro" id="IPR014914">
    <property type="entry name" value="RES_dom"/>
</dbReference>
<dbReference type="SMART" id="SM00953">
    <property type="entry name" value="RES"/>
    <property type="match status" value="1"/>
</dbReference>